<evidence type="ECO:0000256" key="1">
    <source>
        <dbReference type="ARBA" id="ARBA00000085"/>
    </source>
</evidence>
<dbReference type="SUPFAM" id="SSF55874">
    <property type="entry name" value="ATPase domain of HSP90 chaperone/DNA topoisomerase II/histidine kinase"/>
    <property type="match status" value="1"/>
</dbReference>
<dbReference type="Gene3D" id="3.30.565.10">
    <property type="entry name" value="Histidine kinase-like ATPase, C-terminal domain"/>
    <property type="match status" value="1"/>
</dbReference>
<organism evidence="13 14">
    <name type="scientific">Clostridium collagenovorans DSM 3089</name>
    <dbReference type="NCBI Taxonomy" id="1121306"/>
    <lineage>
        <taxon>Bacteria</taxon>
        <taxon>Bacillati</taxon>
        <taxon>Bacillota</taxon>
        <taxon>Clostridia</taxon>
        <taxon>Eubacteriales</taxon>
        <taxon>Clostridiaceae</taxon>
        <taxon>Clostridium</taxon>
    </lineage>
</organism>
<dbReference type="SMART" id="SM00387">
    <property type="entry name" value="HATPase_c"/>
    <property type="match status" value="1"/>
</dbReference>
<dbReference type="PRINTS" id="PR00344">
    <property type="entry name" value="BCTRLSENSOR"/>
</dbReference>
<keyword evidence="7" id="KW-0418">Kinase</keyword>
<dbReference type="PANTHER" id="PTHR45453">
    <property type="entry name" value="PHOSPHATE REGULON SENSOR PROTEIN PHOR"/>
    <property type="match status" value="1"/>
</dbReference>
<dbReference type="Pfam" id="PF02518">
    <property type="entry name" value="HATPase_c"/>
    <property type="match status" value="1"/>
</dbReference>
<dbReference type="InterPro" id="IPR004358">
    <property type="entry name" value="Sig_transdc_His_kin-like_C"/>
</dbReference>
<evidence type="ECO:0000256" key="5">
    <source>
        <dbReference type="ARBA" id="ARBA00022679"/>
    </source>
</evidence>
<evidence type="ECO:0000256" key="2">
    <source>
        <dbReference type="ARBA" id="ARBA00004651"/>
    </source>
</evidence>
<keyword evidence="6 11" id="KW-0812">Transmembrane</keyword>
<evidence type="ECO:0000259" key="12">
    <source>
        <dbReference type="PROSITE" id="PS50109"/>
    </source>
</evidence>
<dbReference type="AlphaFoldDB" id="A0A1M5V6R3"/>
<dbReference type="GO" id="GO:0004721">
    <property type="term" value="F:phosphoprotein phosphatase activity"/>
    <property type="evidence" value="ECO:0007669"/>
    <property type="project" value="TreeGrafter"/>
</dbReference>
<dbReference type="Proteomes" id="UP000184526">
    <property type="component" value="Unassembled WGS sequence"/>
</dbReference>
<dbReference type="PROSITE" id="PS50109">
    <property type="entry name" value="HIS_KIN"/>
    <property type="match status" value="1"/>
</dbReference>
<evidence type="ECO:0000313" key="14">
    <source>
        <dbReference type="Proteomes" id="UP000184526"/>
    </source>
</evidence>
<dbReference type="InterPro" id="IPR036890">
    <property type="entry name" value="HATPase_C_sf"/>
</dbReference>
<feature type="domain" description="Histidine kinase" evidence="12">
    <location>
        <begin position="122"/>
        <end position="335"/>
    </location>
</feature>
<dbReference type="STRING" id="1121306.SAMN02745196_01124"/>
<keyword evidence="14" id="KW-1185">Reference proteome</keyword>
<feature type="transmembrane region" description="Helical" evidence="11">
    <location>
        <begin position="18"/>
        <end position="35"/>
    </location>
</feature>
<evidence type="ECO:0000256" key="6">
    <source>
        <dbReference type="ARBA" id="ARBA00022692"/>
    </source>
</evidence>
<gene>
    <name evidence="13" type="ORF">SAMN02745196_01124</name>
</gene>
<comment type="subcellular location">
    <subcellularLocation>
        <location evidence="2">Cell membrane</location>
        <topology evidence="2">Multi-pass membrane protein</topology>
    </subcellularLocation>
</comment>
<dbReference type="OrthoDB" id="9780487at2"/>
<dbReference type="PANTHER" id="PTHR45453:SF2">
    <property type="entry name" value="HISTIDINE KINASE"/>
    <property type="match status" value="1"/>
</dbReference>
<proteinExistence type="predicted"/>
<feature type="transmembrane region" description="Helical" evidence="11">
    <location>
        <begin position="41"/>
        <end position="61"/>
    </location>
</feature>
<evidence type="ECO:0000256" key="11">
    <source>
        <dbReference type="SAM" id="Phobius"/>
    </source>
</evidence>
<keyword evidence="9" id="KW-0902">Two-component regulatory system</keyword>
<protein>
    <recommendedName>
        <fullName evidence="3">histidine kinase</fullName>
        <ecNumber evidence="3">2.7.13.3</ecNumber>
    </recommendedName>
</protein>
<accession>A0A1M5V6R3</accession>
<keyword evidence="8 11" id="KW-1133">Transmembrane helix</keyword>
<evidence type="ECO:0000256" key="7">
    <source>
        <dbReference type="ARBA" id="ARBA00022777"/>
    </source>
</evidence>
<evidence type="ECO:0000256" key="3">
    <source>
        <dbReference type="ARBA" id="ARBA00012438"/>
    </source>
</evidence>
<sequence length="339" mass="39412">MYLMELIIKVAKVKRRELTTLILNALIIITFYYLLFENSEIIYPLMLSAFIIIIYFIVEIFKYNVFKTKLEDSRVSPNYQSNSLSSNEEEILEIISSIHKEYLSRIDSLKQERDEREQLFSQWIHNMKTSITVIDLACNKDELTKGNNKYIEDIKEENGILKKNLDECLNVLRLDDFSRDYITTSCNLKEIINTVVNSKKRDFIYKGVFPMVSINDDVNIYTDRKWCIYMLEQVITNAIKYSESKDGNKIEICAVRRCEEVELIIKDKGIGISKEDLPRVFEPFFTGNNGRKERSSTGIGLYMVKIIAKKLGHSISLSSQVGKCTEFKILFKDINLSGL</sequence>
<keyword evidence="5" id="KW-0808">Transferase</keyword>
<evidence type="ECO:0000256" key="4">
    <source>
        <dbReference type="ARBA" id="ARBA00022475"/>
    </source>
</evidence>
<dbReference type="EC" id="2.7.13.3" evidence="3"/>
<dbReference type="EMBL" id="FQXP01000004">
    <property type="protein sequence ID" value="SHH70603.1"/>
    <property type="molecule type" value="Genomic_DNA"/>
</dbReference>
<dbReference type="GO" id="GO:0000155">
    <property type="term" value="F:phosphorelay sensor kinase activity"/>
    <property type="evidence" value="ECO:0007669"/>
    <property type="project" value="TreeGrafter"/>
</dbReference>
<dbReference type="InterPro" id="IPR003594">
    <property type="entry name" value="HATPase_dom"/>
</dbReference>
<reference evidence="13 14" key="1">
    <citation type="submission" date="2016-11" db="EMBL/GenBank/DDBJ databases">
        <authorList>
            <person name="Jaros S."/>
            <person name="Januszkiewicz K."/>
            <person name="Wedrychowicz H."/>
        </authorList>
    </citation>
    <scope>NUCLEOTIDE SEQUENCE [LARGE SCALE GENOMIC DNA]</scope>
    <source>
        <strain evidence="13 14">DSM 3089</strain>
    </source>
</reference>
<evidence type="ECO:0000256" key="9">
    <source>
        <dbReference type="ARBA" id="ARBA00023012"/>
    </source>
</evidence>
<dbReference type="GO" id="GO:0016036">
    <property type="term" value="P:cellular response to phosphate starvation"/>
    <property type="evidence" value="ECO:0007669"/>
    <property type="project" value="TreeGrafter"/>
</dbReference>
<comment type="catalytic activity">
    <reaction evidence="1">
        <text>ATP + protein L-histidine = ADP + protein N-phospho-L-histidine.</text>
        <dbReference type="EC" id="2.7.13.3"/>
    </reaction>
</comment>
<evidence type="ECO:0000313" key="13">
    <source>
        <dbReference type="EMBL" id="SHH70603.1"/>
    </source>
</evidence>
<name>A0A1M5V6R3_9CLOT</name>
<dbReference type="RefSeq" id="WP_072830906.1">
    <property type="nucleotide sequence ID" value="NZ_FQXP01000004.1"/>
</dbReference>
<dbReference type="InterPro" id="IPR050351">
    <property type="entry name" value="BphY/WalK/GraS-like"/>
</dbReference>
<evidence type="ECO:0000256" key="10">
    <source>
        <dbReference type="ARBA" id="ARBA00023136"/>
    </source>
</evidence>
<dbReference type="InterPro" id="IPR005467">
    <property type="entry name" value="His_kinase_dom"/>
</dbReference>
<keyword evidence="4" id="KW-1003">Cell membrane</keyword>
<keyword evidence="10 11" id="KW-0472">Membrane</keyword>
<evidence type="ECO:0000256" key="8">
    <source>
        <dbReference type="ARBA" id="ARBA00022989"/>
    </source>
</evidence>
<dbReference type="GO" id="GO:0005886">
    <property type="term" value="C:plasma membrane"/>
    <property type="evidence" value="ECO:0007669"/>
    <property type="project" value="UniProtKB-SubCell"/>
</dbReference>